<keyword evidence="1" id="KW-0812">Transmembrane</keyword>
<keyword evidence="1" id="KW-1133">Transmembrane helix</keyword>
<dbReference type="EMBL" id="QJKC01000012">
    <property type="protein sequence ID" value="PXX44634.1"/>
    <property type="molecule type" value="Genomic_DNA"/>
</dbReference>
<keyword evidence="1" id="KW-0472">Membrane</keyword>
<name>A0A318J999_9NEIS</name>
<evidence type="ECO:0000313" key="2">
    <source>
        <dbReference type="EMBL" id="PXX44634.1"/>
    </source>
</evidence>
<accession>A0A318J999</accession>
<comment type="caution">
    <text evidence="2">The sequence shown here is derived from an EMBL/GenBank/DDBJ whole genome shotgun (WGS) entry which is preliminary data.</text>
</comment>
<reference evidence="2 3" key="1">
    <citation type="submission" date="2018-05" db="EMBL/GenBank/DDBJ databases">
        <title>Genomic Encyclopedia of Type Strains, Phase IV (KMG-IV): sequencing the most valuable type-strain genomes for metagenomic binning, comparative biology and taxonomic classification.</title>
        <authorList>
            <person name="Goeker M."/>
        </authorList>
    </citation>
    <scope>NUCLEOTIDE SEQUENCE [LARGE SCALE GENOMIC DNA]</scope>
    <source>
        <strain evidence="2 3">DSM 25134</strain>
    </source>
</reference>
<protein>
    <recommendedName>
        <fullName evidence="4">DUF4492 domain-containing protein</fullName>
    </recommendedName>
</protein>
<dbReference type="OrthoDB" id="8595901at2"/>
<organism evidence="2 3">
    <name type="scientific">Aquitalea magnusonii</name>
    <dbReference type="NCBI Taxonomy" id="332411"/>
    <lineage>
        <taxon>Bacteria</taxon>
        <taxon>Pseudomonadati</taxon>
        <taxon>Pseudomonadota</taxon>
        <taxon>Betaproteobacteria</taxon>
        <taxon>Neisseriales</taxon>
        <taxon>Chromobacteriaceae</taxon>
        <taxon>Aquitalea</taxon>
    </lineage>
</organism>
<evidence type="ECO:0000313" key="3">
    <source>
        <dbReference type="Proteomes" id="UP000248395"/>
    </source>
</evidence>
<evidence type="ECO:0008006" key="4">
    <source>
        <dbReference type="Google" id="ProtNLM"/>
    </source>
</evidence>
<gene>
    <name evidence="2" type="ORF">DFR38_11253</name>
</gene>
<proteinExistence type="predicted"/>
<evidence type="ECO:0000256" key="1">
    <source>
        <dbReference type="SAM" id="Phobius"/>
    </source>
</evidence>
<feature type="transmembrane region" description="Helical" evidence="1">
    <location>
        <begin position="12"/>
        <end position="30"/>
    </location>
</feature>
<dbReference type="Proteomes" id="UP000248395">
    <property type="component" value="Unassembled WGS sequence"/>
</dbReference>
<keyword evidence="3" id="KW-1185">Reference proteome</keyword>
<dbReference type="RefSeq" id="WP_059287162.1">
    <property type="nucleotide sequence ID" value="NZ_LNQU01000158.1"/>
</dbReference>
<dbReference type="NCBIfam" id="NF045611">
    <property type="entry name" value="small_CydP"/>
    <property type="match status" value="1"/>
</dbReference>
<dbReference type="AlphaFoldDB" id="A0A318J999"/>
<dbReference type="InterPro" id="IPR054636">
    <property type="entry name" value="CydP"/>
</dbReference>
<sequence>MNKPPRKLGRELAWIIGIKIVLLLIIWKALVAPYRVHVDAAAMADGMREAGMASQHLEKNNVR</sequence>